<accession>A0A833R682</accession>
<feature type="region of interest" description="Disordered" evidence="1">
    <location>
        <begin position="45"/>
        <end position="80"/>
    </location>
</feature>
<protein>
    <submittedName>
        <fullName evidence="2">Protein FAR1-RELATED SEQUENCE 5-like protein</fullName>
    </submittedName>
</protein>
<evidence type="ECO:0000256" key="1">
    <source>
        <dbReference type="SAM" id="MobiDB-lite"/>
    </source>
</evidence>
<reference evidence="2" key="1">
    <citation type="submission" date="2020-01" db="EMBL/GenBank/DDBJ databases">
        <title>Genome sequence of Kobresia littledalei, the first chromosome-level genome in the family Cyperaceae.</title>
        <authorList>
            <person name="Qu G."/>
        </authorList>
    </citation>
    <scope>NUCLEOTIDE SEQUENCE</scope>
    <source>
        <strain evidence="2">C.B.Clarke</strain>
        <tissue evidence="2">Leaf</tissue>
    </source>
</reference>
<keyword evidence="3" id="KW-1185">Reference proteome</keyword>
<sequence length="114" mass="12564">MDLHQQAHQHPLMEANVDLEDESINFWATLGVTPHVPVVDLPHQITHQPLPQKQHIDPSDPPQPPPALPVATRGPHGLQGFMVPQKKQERLILGGCMKRSGSPASLTVTDDDTR</sequence>
<dbReference type="AlphaFoldDB" id="A0A833R682"/>
<feature type="compositionally biased region" description="Pro residues" evidence="1">
    <location>
        <begin position="59"/>
        <end position="68"/>
    </location>
</feature>
<comment type="caution">
    <text evidence="2">The sequence shown here is derived from an EMBL/GenBank/DDBJ whole genome shotgun (WGS) entry which is preliminary data.</text>
</comment>
<gene>
    <name evidence="2" type="ORF">FCM35_KLT03662</name>
</gene>
<evidence type="ECO:0000313" key="2">
    <source>
        <dbReference type="EMBL" id="KAF3330308.1"/>
    </source>
</evidence>
<dbReference type="EMBL" id="SWLB01000013">
    <property type="protein sequence ID" value="KAF3330308.1"/>
    <property type="molecule type" value="Genomic_DNA"/>
</dbReference>
<proteinExistence type="predicted"/>
<evidence type="ECO:0000313" key="3">
    <source>
        <dbReference type="Proteomes" id="UP000623129"/>
    </source>
</evidence>
<name>A0A833R682_9POAL</name>
<dbReference type="Proteomes" id="UP000623129">
    <property type="component" value="Unassembled WGS sequence"/>
</dbReference>
<organism evidence="2 3">
    <name type="scientific">Carex littledalei</name>
    <dbReference type="NCBI Taxonomy" id="544730"/>
    <lineage>
        <taxon>Eukaryota</taxon>
        <taxon>Viridiplantae</taxon>
        <taxon>Streptophyta</taxon>
        <taxon>Embryophyta</taxon>
        <taxon>Tracheophyta</taxon>
        <taxon>Spermatophyta</taxon>
        <taxon>Magnoliopsida</taxon>
        <taxon>Liliopsida</taxon>
        <taxon>Poales</taxon>
        <taxon>Cyperaceae</taxon>
        <taxon>Cyperoideae</taxon>
        <taxon>Cariceae</taxon>
        <taxon>Carex</taxon>
        <taxon>Carex subgen. Euthyceras</taxon>
    </lineage>
</organism>